<gene>
    <name evidence="1" type="ORF">ElyMa_001505200</name>
</gene>
<name>A0AAV4JA08_9GAST</name>
<dbReference type="EMBL" id="BMAT01002972">
    <property type="protein sequence ID" value="GFS17802.1"/>
    <property type="molecule type" value="Genomic_DNA"/>
</dbReference>
<dbReference type="Proteomes" id="UP000762676">
    <property type="component" value="Unassembled WGS sequence"/>
</dbReference>
<accession>A0AAV4JA08</accession>
<protein>
    <submittedName>
        <fullName evidence="1">Uncharacterized protein</fullName>
    </submittedName>
</protein>
<sequence>MRVVFLPGVKSKNVPDFSSYRAYGNVHILLVLSFQYAQTQLFTAVNGRCNPQRMYNFGTCRLQACPDGETYLPGTSYCDVYNRSLGSAVVVRCANSLRKCG</sequence>
<dbReference type="AlphaFoldDB" id="A0AAV4JA08"/>
<proteinExistence type="predicted"/>
<evidence type="ECO:0000313" key="1">
    <source>
        <dbReference type="EMBL" id="GFS17802.1"/>
    </source>
</evidence>
<evidence type="ECO:0000313" key="2">
    <source>
        <dbReference type="Proteomes" id="UP000762676"/>
    </source>
</evidence>
<reference evidence="1 2" key="1">
    <citation type="journal article" date="2021" name="Elife">
        <title>Chloroplast acquisition without the gene transfer in kleptoplastic sea slugs, Plakobranchus ocellatus.</title>
        <authorList>
            <person name="Maeda T."/>
            <person name="Takahashi S."/>
            <person name="Yoshida T."/>
            <person name="Shimamura S."/>
            <person name="Takaki Y."/>
            <person name="Nagai Y."/>
            <person name="Toyoda A."/>
            <person name="Suzuki Y."/>
            <person name="Arimoto A."/>
            <person name="Ishii H."/>
            <person name="Satoh N."/>
            <person name="Nishiyama T."/>
            <person name="Hasebe M."/>
            <person name="Maruyama T."/>
            <person name="Minagawa J."/>
            <person name="Obokata J."/>
            <person name="Shigenobu S."/>
        </authorList>
    </citation>
    <scope>NUCLEOTIDE SEQUENCE [LARGE SCALE GENOMIC DNA]</scope>
</reference>
<comment type="caution">
    <text evidence="1">The sequence shown here is derived from an EMBL/GenBank/DDBJ whole genome shotgun (WGS) entry which is preliminary data.</text>
</comment>
<keyword evidence="2" id="KW-1185">Reference proteome</keyword>
<organism evidence="1 2">
    <name type="scientific">Elysia marginata</name>
    <dbReference type="NCBI Taxonomy" id="1093978"/>
    <lineage>
        <taxon>Eukaryota</taxon>
        <taxon>Metazoa</taxon>
        <taxon>Spiralia</taxon>
        <taxon>Lophotrochozoa</taxon>
        <taxon>Mollusca</taxon>
        <taxon>Gastropoda</taxon>
        <taxon>Heterobranchia</taxon>
        <taxon>Euthyneura</taxon>
        <taxon>Panpulmonata</taxon>
        <taxon>Sacoglossa</taxon>
        <taxon>Placobranchoidea</taxon>
        <taxon>Plakobranchidae</taxon>
        <taxon>Elysia</taxon>
    </lineage>
</organism>